<dbReference type="EMBL" id="CM001167">
    <property type="protein sequence ID" value="EGJ72581.1"/>
    <property type="molecule type" value="Genomic_DNA"/>
</dbReference>
<dbReference type="GO" id="GO:0031419">
    <property type="term" value="F:cobalamin binding"/>
    <property type="evidence" value="ECO:0007669"/>
    <property type="project" value="UniProtKB-KW"/>
</dbReference>
<keyword evidence="6" id="KW-0846">Cobalamin</keyword>
<name>F3ZP08_9BACE</name>
<dbReference type="PANTHER" id="PTHR48101:SF1">
    <property type="entry name" value="METHYLMALONYL-COA MUTASE, LARGE SUBUNIT"/>
    <property type="match status" value="1"/>
</dbReference>
<keyword evidence="8" id="KW-0170">Cobalt</keyword>
<sequence>MAEKREHLFSNFPPVSTEQWMEKVATDLKGADFERKLVWRTNEGFKVQPFYRWEDIKDLQLINSLPGEFPYLRGTKKNTNAWLVRQDLEVKDIKEANKKALFLLERGVESLSFKINEKDLNDQLMDALLKGIDAETVELNFSTCQGHIVELAKLVVAYFQKKNYDVKKLFGSIDFDFMNKMLTRGKEKGNFVETSKALLEAIKPLPFYRTLNVTSSSLNNAGAFITQELGYALAWGNEYLDKLTEAGCPAELVAKKIKFNFGVGSNYFMEIAKFRAARLLWANIVAAYNPTCDRDCDNQGENKECRCAAKMRIHAQTSLFNMTVYDSHVNLLRSQTEAMSAALAGVDSMTVLPFDIPYKDSEEFSERIARNQQLLLKEESHFDKVADPAGGSYYIEKLTESIAQEAWRIFLDVVEKGGFYKAVKEGRVQDEVNASNEKRHLLVAQRRENILGTNIFPNFSEKAGDKRPKDFTSCCKADGKSDIKTLNFDRAALEFEKLRLETELSGKRPKAFMLTIGSLVMRQARAQYSCNFLACAGYEVVDNLGFKTVEEGVEAAMAAGADVVVLCSSDDEYAEYAEPAFKALNNRAMFVVAGAPACMDDLKAKGIENFIHVKVNVLETLKEFNAKLLK</sequence>
<dbReference type="SUPFAM" id="SSF52242">
    <property type="entry name" value="Cobalamin (vitamin B12)-binding domain"/>
    <property type="match status" value="1"/>
</dbReference>
<evidence type="ECO:0000256" key="1">
    <source>
        <dbReference type="ARBA" id="ARBA00000290"/>
    </source>
</evidence>
<dbReference type="GO" id="GO:0046872">
    <property type="term" value="F:metal ion binding"/>
    <property type="evidence" value="ECO:0007669"/>
    <property type="project" value="InterPro"/>
</dbReference>
<dbReference type="InterPro" id="IPR006099">
    <property type="entry name" value="MeMalonylCoA_mutase_a/b_cat"/>
</dbReference>
<dbReference type="Proteomes" id="UP000018439">
    <property type="component" value="Chromosome"/>
</dbReference>
<evidence type="ECO:0000256" key="6">
    <source>
        <dbReference type="ARBA" id="ARBA00022628"/>
    </source>
</evidence>
<dbReference type="InterPro" id="IPR036724">
    <property type="entry name" value="Cobalamin-bd_sf"/>
</dbReference>
<dbReference type="CDD" id="cd03677">
    <property type="entry name" value="MM_CoA_mutase_beta"/>
    <property type="match status" value="1"/>
</dbReference>
<dbReference type="GO" id="GO:0004494">
    <property type="term" value="F:methylmalonyl-CoA mutase activity"/>
    <property type="evidence" value="ECO:0007669"/>
    <property type="project" value="UniProtKB-UniRule"/>
</dbReference>
<dbReference type="PANTHER" id="PTHR48101">
    <property type="entry name" value="METHYLMALONYL-COA MUTASE, MITOCHONDRIAL-RELATED"/>
    <property type="match status" value="1"/>
</dbReference>
<comment type="pathway">
    <text evidence="3">Metabolic intermediate metabolism; propanoyl-CoA degradation; succinyl-CoA from propanoyl-CoA: step 3/3.</text>
</comment>
<dbReference type="InterPro" id="IPR004608">
    <property type="entry name" value="MMCoA_mutase_b"/>
</dbReference>
<dbReference type="InterPro" id="IPR058549">
    <property type="entry name" value="MeMalonylCoA_mutase_a/b_site"/>
</dbReference>
<protein>
    <recommendedName>
        <fullName evidence="9">Methylmalonyl-CoA mutase small subunit</fullName>
        <ecNumber evidence="9">5.4.99.2</ecNumber>
    </recommendedName>
</protein>
<evidence type="ECO:0000313" key="12">
    <source>
        <dbReference type="Proteomes" id="UP000018439"/>
    </source>
</evidence>
<dbReference type="HOGENOM" id="CLU_009523_6_0_10"/>
<dbReference type="OrthoDB" id="9762378at2"/>
<dbReference type="PROSITE" id="PS00544">
    <property type="entry name" value="METMALONYL_COA_MUTASE"/>
    <property type="match status" value="1"/>
</dbReference>
<dbReference type="Pfam" id="PF01642">
    <property type="entry name" value="MM_CoA_mutase"/>
    <property type="match status" value="2"/>
</dbReference>
<dbReference type="NCBIfam" id="TIGR00642">
    <property type="entry name" value="mmCoA_mut_beta"/>
    <property type="match status" value="1"/>
</dbReference>
<dbReference type="CDD" id="cd02065">
    <property type="entry name" value="B12-binding_like"/>
    <property type="match status" value="1"/>
</dbReference>
<dbReference type="GO" id="GO:0019652">
    <property type="term" value="P:lactate fermentation to propionate and acetate"/>
    <property type="evidence" value="ECO:0007669"/>
    <property type="project" value="InterPro"/>
</dbReference>
<dbReference type="InterPro" id="IPR016176">
    <property type="entry name" value="Cbl-dep_enz_cat"/>
</dbReference>
<dbReference type="Gene3D" id="3.40.50.280">
    <property type="entry name" value="Cobalamin-binding domain"/>
    <property type="match status" value="1"/>
</dbReference>
<comment type="catalytic activity">
    <reaction evidence="1">
        <text>(R)-methylmalonyl-CoA = succinyl-CoA</text>
        <dbReference type="Rhea" id="RHEA:22888"/>
        <dbReference type="ChEBI" id="CHEBI:57292"/>
        <dbReference type="ChEBI" id="CHEBI:57326"/>
        <dbReference type="EC" id="5.4.99.2"/>
    </reaction>
</comment>
<evidence type="ECO:0000256" key="8">
    <source>
        <dbReference type="ARBA" id="ARBA00023285"/>
    </source>
</evidence>
<comment type="subunit">
    <text evidence="5">Heterodimer of an alpha and a beta chain.</text>
</comment>
<feature type="domain" description="Methylmalonyl-CoA mutase alpha/beta chain catalytic" evidence="10">
    <location>
        <begin position="41"/>
        <end position="114"/>
    </location>
</feature>
<keyword evidence="12" id="KW-1185">Reference proteome</keyword>
<evidence type="ECO:0000256" key="2">
    <source>
        <dbReference type="ARBA" id="ARBA00001922"/>
    </source>
</evidence>
<comment type="similarity">
    <text evidence="4">Belongs to the methylmalonyl-CoA mutase family.</text>
</comment>
<evidence type="ECO:0000256" key="5">
    <source>
        <dbReference type="ARBA" id="ARBA00011870"/>
    </source>
</evidence>
<dbReference type="STRING" id="679937.Bcop_2429"/>
<evidence type="ECO:0000259" key="10">
    <source>
        <dbReference type="Pfam" id="PF01642"/>
    </source>
</evidence>
<dbReference type="UniPathway" id="UPA00945">
    <property type="reaction ID" value="UER00910"/>
</dbReference>
<reference evidence="11 12" key="1">
    <citation type="journal article" date="2011" name="Stand. Genomic Sci.">
        <title>Non-contiguous finished genome sequence of Bacteroides coprosuis type strain (PC139).</title>
        <authorList>
            <person name="Land M."/>
            <person name="Held B."/>
            <person name="Gronow S."/>
            <person name="Abt B."/>
            <person name="Lucas S."/>
            <person name="Del Rio T.G."/>
            <person name="Nolan M."/>
            <person name="Tice H."/>
            <person name="Cheng J.F."/>
            <person name="Pitluck S."/>
            <person name="Liolios K."/>
            <person name="Pagani I."/>
            <person name="Ivanova N."/>
            <person name="Mavromatis K."/>
            <person name="Mikhailova N."/>
            <person name="Pati A."/>
            <person name="Tapia R."/>
            <person name="Han C."/>
            <person name="Goodwin L."/>
            <person name="Chen A."/>
            <person name="Palaniappan K."/>
            <person name="Hauser L."/>
            <person name="Brambilla E.M."/>
            <person name="Rohde M."/>
            <person name="Goker M."/>
            <person name="Detter J.C."/>
            <person name="Woyke T."/>
            <person name="Bristow J."/>
            <person name="Eisen J.A."/>
            <person name="Markowitz V."/>
            <person name="Hugenholtz P."/>
            <person name="Kyrpides N.C."/>
            <person name="Klenk H.P."/>
            <person name="Lapidus A."/>
        </authorList>
    </citation>
    <scope>NUCLEOTIDE SEQUENCE [LARGE SCALE GENOMIC DNA]</scope>
    <source>
        <strain evidence="11 12">DSM 18011</strain>
    </source>
</reference>
<dbReference type="Gene3D" id="3.20.20.240">
    <property type="entry name" value="Methylmalonyl-CoA mutase"/>
    <property type="match status" value="1"/>
</dbReference>
<evidence type="ECO:0000256" key="9">
    <source>
        <dbReference type="NCBIfam" id="TIGR00642"/>
    </source>
</evidence>
<evidence type="ECO:0000313" key="11">
    <source>
        <dbReference type="EMBL" id="EGJ72581.1"/>
    </source>
</evidence>
<evidence type="ECO:0000256" key="4">
    <source>
        <dbReference type="ARBA" id="ARBA00008465"/>
    </source>
</evidence>
<feature type="domain" description="Methylmalonyl-CoA mutase alpha/beta chain catalytic" evidence="10">
    <location>
        <begin position="125"/>
        <end position="465"/>
    </location>
</feature>
<keyword evidence="7 11" id="KW-0413">Isomerase</keyword>
<gene>
    <name evidence="11" type="ORF">Bcop_2429</name>
</gene>
<evidence type="ECO:0000256" key="7">
    <source>
        <dbReference type="ARBA" id="ARBA00023235"/>
    </source>
</evidence>
<dbReference type="EC" id="5.4.99.2" evidence="9"/>
<evidence type="ECO:0000256" key="3">
    <source>
        <dbReference type="ARBA" id="ARBA00005146"/>
    </source>
</evidence>
<dbReference type="eggNOG" id="COG1884">
    <property type="taxonomic scope" value="Bacteria"/>
</dbReference>
<dbReference type="AlphaFoldDB" id="F3ZP08"/>
<organism evidence="11 12">
    <name type="scientific">Bacteroides coprosuis DSM 18011</name>
    <dbReference type="NCBI Taxonomy" id="679937"/>
    <lineage>
        <taxon>Bacteria</taxon>
        <taxon>Pseudomonadati</taxon>
        <taxon>Bacteroidota</taxon>
        <taxon>Bacteroidia</taxon>
        <taxon>Bacteroidales</taxon>
        <taxon>Bacteroidaceae</taxon>
        <taxon>Bacteroides</taxon>
    </lineage>
</organism>
<proteinExistence type="inferred from homology"/>
<comment type="cofactor">
    <cofactor evidence="2">
        <name>adenosylcob(III)alamin</name>
        <dbReference type="ChEBI" id="CHEBI:18408"/>
    </cofactor>
</comment>
<accession>F3ZP08</accession>
<dbReference type="SUPFAM" id="SSF51703">
    <property type="entry name" value="Cobalamin (vitamin B12)-dependent enzymes"/>
    <property type="match status" value="1"/>
</dbReference>